<name>A0A246BQH0_9DEIO</name>
<sequence length="206" mass="21813">MQHASNIDLKRSGLPGLCLWAALTAATAAAQVSVPKVSITPSQVTTTELARTVLVQPAQLEARLNPGMSTTTLTFTLLSPITTEVYLKSQDRRLIVRLPDAPVRLTAHMTQPVSVLVMEPHAGQLSVLNRSGDVIGTVPYRVESAKLVNQNLSLNYSPGGARLGLNYSVSGVPASIFDPRWSASANVSLKTDSGQLGGGVSVNLSW</sequence>
<protein>
    <submittedName>
        <fullName evidence="2">Uncharacterized protein</fullName>
    </submittedName>
</protein>
<dbReference type="RefSeq" id="WP_088247745.1">
    <property type="nucleotide sequence ID" value="NZ_BNAM01000003.1"/>
</dbReference>
<evidence type="ECO:0000313" key="3">
    <source>
        <dbReference type="Proteomes" id="UP000197208"/>
    </source>
</evidence>
<dbReference type="Proteomes" id="UP000197208">
    <property type="component" value="Unassembled WGS sequence"/>
</dbReference>
<proteinExistence type="predicted"/>
<keyword evidence="1" id="KW-0732">Signal</keyword>
<feature type="signal peptide" evidence="1">
    <location>
        <begin position="1"/>
        <end position="30"/>
    </location>
</feature>
<evidence type="ECO:0000256" key="1">
    <source>
        <dbReference type="SAM" id="SignalP"/>
    </source>
</evidence>
<feature type="chain" id="PRO_5012376815" evidence="1">
    <location>
        <begin position="31"/>
        <end position="206"/>
    </location>
</feature>
<gene>
    <name evidence="2" type="ORF">CBQ26_06635</name>
</gene>
<dbReference type="EMBL" id="NHMK01000009">
    <property type="protein sequence ID" value="OWL97908.1"/>
    <property type="molecule type" value="Genomic_DNA"/>
</dbReference>
<comment type="caution">
    <text evidence="2">The sequence shown here is derived from an EMBL/GenBank/DDBJ whole genome shotgun (WGS) entry which is preliminary data.</text>
</comment>
<reference evidence="2 3" key="1">
    <citation type="submission" date="2017-05" db="EMBL/GenBank/DDBJ databases">
        <title>De novo genome assembly of Deniococcus indicus strain DR1.</title>
        <authorList>
            <person name="Chauhan D."/>
            <person name="Yennamalli R.M."/>
            <person name="Priyadarshini R."/>
        </authorList>
    </citation>
    <scope>NUCLEOTIDE SEQUENCE [LARGE SCALE GENOMIC DNA]</scope>
    <source>
        <strain evidence="2 3">DR1</strain>
    </source>
</reference>
<dbReference type="AlphaFoldDB" id="A0A246BQH0"/>
<accession>A0A246BQH0</accession>
<keyword evidence="3" id="KW-1185">Reference proteome</keyword>
<organism evidence="2 3">
    <name type="scientific">Deinococcus indicus</name>
    <dbReference type="NCBI Taxonomy" id="223556"/>
    <lineage>
        <taxon>Bacteria</taxon>
        <taxon>Thermotogati</taxon>
        <taxon>Deinococcota</taxon>
        <taxon>Deinococci</taxon>
        <taxon>Deinococcales</taxon>
        <taxon>Deinococcaceae</taxon>
        <taxon>Deinococcus</taxon>
    </lineage>
</organism>
<evidence type="ECO:0000313" key="2">
    <source>
        <dbReference type="EMBL" id="OWL97908.1"/>
    </source>
</evidence>
<dbReference type="OrthoDB" id="72506at2"/>